<dbReference type="InterPro" id="IPR029058">
    <property type="entry name" value="AB_hydrolase_fold"/>
</dbReference>
<evidence type="ECO:0000259" key="2">
    <source>
        <dbReference type="Pfam" id="PF00561"/>
    </source>
</evidence>
<dbReference type="SUPFAM" id="SSF53474">
    <property type="entry name" value="alpha/beta-Hydrolases"/>
    <property type="match status" value="1"/>
</dbReference>
<dbReference type="GO" id="GO:0016787">
    <property type="term" value="F:hydrolase activity"/>
    <property type="evidence" value="ECO:0007669"/>
    <property type="project" value="UniProtKB-KW"/>
</dbReference>
<comment type="caution">
    <text evidence="3">The sequence shown here is derived from an EMBL/GenBank/DDBJ whole genome shotgun (WGS) entry which is preliminary data.</text>
</comment>
<dbReference type="AlphaFoldDB" id="A0A368W0Z2"/>
<evidence type="ECO:0000313" key="4">
    <source>
        <dbReference type="Proteomes" id="UP000253495"/>
    </source>
</evidence>
<proteinExistence type="predicted"/>
<dbReference type="Gene3D" id="3.40.50.1820">
    <property type="entry name" value="alpha/beta hydrolase"/>
    <property type="match status" value="1"/>
</dbReference>
<dbReference type="PANTHER" id="PTHR43329">
    <property type="entry name" value="EPOXIDE HYDROLASE"/>
    <property type="match status" value="1"/>
</dbReference>
<dbReference type="Pfam" id="PF00561">
    <property type="entry name" value="Abhydrolase_1"/>
    <property type="match status" value="1"/>
</dbReference>
<keyword evidence="4" id="KW-1185">Reference proteome</keyword>
<organism evidence="3 4">
    <name type="scientific">Halopolyspora algeriensis</name>
    <dbReference type="NCBI Taxonomy" id="1500506"/>
    <lineage>
        <taxon>Bacteria</taxon>
        <taxon>Bacillati</taxon>
        <taxon>Actinomycetota</taxon>
        <taxon>Actinomycetes</taxon>
        <taxon>Actinomycetes incertae sedis</taxon>
        <taxon>Halopolyspora</taxon>
    </lineage>
</organism>
<name>A0A368W0Z2_9ACTN</name>
<feature type="domain" description="AB hydrolase-1" evidence="2">
    <location>
        <begin position="30"/>
        <end position="275"/>
    </location>
</feature>
<dbReference type="PRINTS" id="PR00412">
    <property type="entry name" value="EPOXHYDRLASE"/>
</dbReference>
<accession>A0A368W0Z2</accession>
<dbReference type="RefSeq" id="WP_257233586.1">
    <property type="nucleotide sequence ID" value="NZ_QPJC01000002.1"/>
</dbReference>
<sequence>MAGTHQHYPKKYADVLGNRMAYVEVGTGDPIVFLHGNPTSSYLWRNVIPQVAELGRCIAPDLLGMGDSEGLADSGPGSYRFVDHRRCLDALLETLGIDDRVTLVVHDWGSALGFDWAHRHAAAMRALVYMEAIVMPVTWQDWPESARRIFQGMRSDAGEEMVLERNMFVETVLPGSVLRDLSDEEMAEYRRPYANPGESRRPTLTWPREVPIEGEPDDVVEIVRSYGQWLAGSDLPKLFVNAEPGAILTGRQRDFARSWPNQTEVSVAGSHFVQEDSGEDIGTEIAAFLRSLP</sequence>
<dbReference type="Proteomes" id="UP000253495">
    <property type="component" value="Unassembled WGS sequence"/>
</dbReference>
<evidence type="ECO:0000313" key="3">
    <source>
        <dbReference type="EMBL" id="RCW46261.1"/>
    </source>
</evidence>
<protein>
    <submittedName>
        <fullName evidence="3">Haloalkane dehalogenase</fullName>
    </submittedName>
</protein>
<dbReference type="NCBIfam" id="NF002938">
    <property type="entry name" value="PRK03592.1"/>
    <property type="match status" value="1"/>
</dbReference>
<gene>
    <name evidence="3" type="ORF">DFQ14_102564</name>
</gene>
<dbReference type="EMBL" id="QPJC01000002">
    <property type="protein sequence ID" value="RCW46261.1"/>
    <property type="molecule type" value="Genomic_DNA"/>
</dbReference>
<dbReference type="InterPro" id="IPR000073">
    <property type="entry name" value="AB_hydrolase_1"/>
</dbReference>
<dbReference type="InterPro" id="IPR000639">
    <property type="entry name" value="Epox_hydrolase-like"/>
</dbReference>
<evidence type="ECO:0000256" key="1">
    <source>
        <dbReference type="ARBA" id="ARBA00022801"/>
    </source>
</evidence>
<keyword evidence="1" id="KW-0378">Hydrolase</keyword>
<reference evidence="3 4" key="1">
    <citation type="submission" date="2018-07" db="EMBL/GenBank/DDBJ databases">
        <title>Genomic Encyclopedia of Type Strains, Phase III (KMG-III): the genomes of soil and plant-associated and newly described type strains.</title>
        <authorList>
            <person name="Whitman W."/>
        </authorList>
    </citation>
    <scope>NUCLEOTIDE SEQUENCE [LARGE SCALE GENOMIC DNA]</scope>
    <source>
        <strain evidence="3 4">CECT 8575</strain>
    </source>
</reference>